<dbReference type="RefSeq" id="WP_186769214.1">
    <property type="nucleotide sequence ID" value="NZ_JACOMF010000003.1"/>
</dbReference>
<name>A0A9X0UBU0_9PROT</name>
<dbReference type="Pfam" id="PF03061">
    <property type="entry name" value="4HBT"/>
    <property type="match status" value="1"/>
</dbReference>
<keyword evidence="3" id="KW-1185">Reference proteome</keyword>
<evidence type="ECO:0000313" key="3">
    <source>
        <dbReference type="Proteomes" id="UP000600101"/>
    </source>
</evidence>
<gene>
    <name evidence="2" type="ORF">H7965_03815</name>
</gene>
<protein>
    <submittedName>
        <fullName evidence="2">PaaI family thioesterase</fullName>
    </submittedName>
</protein>
<evidence type="ECO:0000259" key="1">
    <source>
        <dbReference type="Pfam" id="PF03061"/>
    </source>
</evidence>
<feature type="domain" description="Thioesterase" evidence="1">
    <location>
        <begin position="60"/>
        <end position="129"/>
    </location>
</feature>
<reference evidence="2" key="1">
    <citation type="submission" date="2020-08" db="EMBL/GenBank/DDBJ databases">
        <authorList>
            <person name="Hu Y."/>
            <person name="Nguyen S.V."/>
            <person name="Li F."/>
            <person name="Fanning S."/>
        </authorList>
    </citation>
    <scope>NUCLEOTIDE SEQUENCE</scope>
    <source>
        <strain evidence="2">SYSU D8009</strain>
    </source>
</reference>
<comment type="caution">
    <text evidence="2">The sequence shown here is derived from an EMBL/GenBank/DDBJ whole genome shotgun (WGS) entry which is preliminary data.</text>
</comment>
<accession>A0A9X0UBU0</accession>
<evidence type="ECO:0000313" key="2">
    <source>
        <dbReference type="EMBL" id="MBC4014442.1"/>
    </source>
</evidence>
<dbReference type="AlphaFoldDB" id="A0A9X0UBU0"/>
<dbReference type="GO" id="GO:0016790">
    <property type="term" value="F:thiolester hydrolase activity"/>
    <property type="evidence" value="ECO:0007669"/>
    <property type="project" value="UniProtKB-ARBA"/>
</dbReference>
<dbReference type="CDD" id="cd03443">
    <property type="entry name" value="PaaI_thioesterase"/>
    <property type="match status" value="1"/>
</dbReference>
<dbReference type="Proteomes" id="UP000600101">
    <property type="component" value="Unassembled WGS sequence"/>
</dbReference>
<sequence>MPDDGAGDAAPEGWLRLPDHALPVFNHLVGPFWVRPDPAGEGIAYGFRVELRHCNPVELCHGGMLVAFADIVLTGGCNHVAKLSRFLTTITLATDFIAPARIGAWLEARPEVLKVTRSTVFGQCLVTADGAPVLRASGTFRYAGEPDPRFDRVRRLLASLELSAAALPA</sequence>
<proteinExistence type="predicted"/>
<dbReference type="EMBL" id="JACOMF010000003">
    <property type="protein sequence ID" value="MBC4014442.1"/>
    <property type="molecule type" value="Genomic_DNA"/>
</dbReference>
<dbReference type="InterPro" id="IPR006683">
    <property type="entry name" value="Thioestr_dom"/>
</dbReference>
<dbReference type="InterPro" id="IPR029069">
    <property type="entry name" value="HotDog_dom_sf"/>
</dbReference>
<organism evidence="2 3">
    <name type="scientific">Siccirubricoccus deserti</name>
    <dbReference type="NCBI Taxonomy" id="2013562"/>
    <lineage>
        <taxon>Bacteria</taxon>
        <taxon>Pseudomonadati</taxon>
        <taxon>Pseudomonadota</taxon>
        <taxon>Alphaproteobacteria</taxon>
        <taxon>Acetobacterales</taxon>
        <taxon>Roseomonadaceae</taxon>
        <taxon>Siccirubricoccus</taxon>
    </lineage>
</organism>
<dbReference type="SUPFAM" id="SSF54637">
    <property type="entry name" value="Thioesterase/thiol ester dehydrase-isomerase"/>
    <property type="match status" value="1"/>
</dbReference>
<dbReference type="Gene3D" id="3.10.129.10">
    <property type="entry name" value="Hotdog Thioesterase"/>
    <property type="match status" value="1"/>
</dbReference>